<accession>A0AAQ3KTC5</accession>
<dbReference type="EMBL" id="CP136896">
    <property type="protein sequence ID" value="WOL14075.1"/>
    <property type="molecule type" value="Genomic_DNA"/>
</dbReference>
<name>A0AAQ3KTC5_9LILI</name>
<sequence length="194" mass="21004">MSLALISNVAGTGSVFAGRHHDRYPSSPDSLLISPRASRSATHVARARKGLSRSRRLDNRDKKDGSGVATANEAATPQELVGERIAYPESVGGGVEGFELSNTPMPWEQEKGFWEGPQWDAFGFFLQYMWAFGVGFALIACGIAAGTYNDGATDFRQTPVYKDSIQSQELLEEPDASNTDVFEANPTEVAPSLE</sequence>
<keyword evidence="2" id="KW-0812">Transmembrane</keyword>
<gene>
    <name evidence="3" type="ORF">Cni_G22855</name>
</gene>
<dbReference type="PANTHER" id="PTHR36004:SF1">
    <property type="entry name" value="AT-RICH INTERACTIVE DOMAIN PROTEIN"/>
    <property type="match status" value="1"/>
</dbReference>
<feature type="compositionally biased region" description="Basic residues" evidence="1">
    <location>
        <begin position="45"/>
        <end position="54"/>
    </location>
</feature>
<reference evidence="3 4" key="1">
    <citation type="submission" date="2023-10" db="EMBL/GenBank/DDBJ databases">
        <title>Chromosome-scale genome assembly provides insights into flower coloration mechanisms of Canna indica.</title>
        <authorList>
            <person name="Li C."/>
        </authorList>
    </citation>
    <scope>NUCLEOTIDE SEQUENCE [LARGE SCALE GENOMIC DNA]</scope>
    <source>
        <tissue evidence="3">Flower</tissue>
    </source>
</reference>
<proteinExistence type="predicted"/>
<feature type="region of interest" description="Disordered" evidence="1">
    <location>
        <begin position="16"/>
        <end position="75"/>
    </location>
</feature>
<dbReference type="Proteomes" id="UP001327560">
    <property type="component" value="Chromosome 7"/>
</dbReference>
<evidence type="ECO:0000256" key="2">
    <source>
        <dbReference type="SAM" id="Phobius"/>
    </source>
</evidence>
<keyword evidence="4" id="KW-1185">Reference proteome</keyword>
<dbReference type="PANTHER" id="PTHR36004">
    <property type="entry name" value="AT-RICH INTERACTIVE DOMAIN PROTEIN"/>
    <property type="match status" value="1"/>
</dbReference>
<feature type="compositionally biased region" description="Basic and acidic residues" evidence="1">
    <location>
        <begin position="55"/>
        <end position="65"/>
    </location>
</feature>
<dbReference type="AlphaFoldDB" id="A0AAQ3KTC5"/>
<evidence type="ECO:0000256" key="1">
    <source>
        <dbReference type="SAM" id="MobiDB-lite"/>
    </source>
</evidence>
<feature type="region of interest" description="Disordered" evidence="1">
    <location>
        <begin position="171"/>
        <end position="194"/>
    </location>
</feature>
<evidence type="ECO:0000313" key="3">
    <source>
        <dbReference type="EMBL" id="WOL14075.1"/>
    </source>
</evidence>
<organism evidence="3 4">
    <name type="scientific">Canna indica</name>
    <name type="common">Indian-shot</name>
    <dbReference type="NCBI Taxonomy" id="4628"/>
    <lineage>
        <taxon>Eukaryota</taxon>
        <taxon>Viridiplantae</taxon>
        <taxon>Streptophyta</taxon>
        <taxon>Embryophyta</taxon>
        <taxon>Tracheophyta</taxon>
        <taxon>Spermatophyta</taxon>
        <taxon>Magnoliopsida</taxon>
        <taxon>Liliopsida</taxon>
        <taxon>Zingiberales</taxon>
        <taxon>Cannaceae</taxon>
        <taxon>Canna</taxon>
    </lineage>
</organism>
<evidence type="ECO:0000313" key="4">
    <source>
        <dbReference type="Proteomes" id="UP001327560"/>
    </source>
</evidence>
<protein>
    <submittedName>
        <fullName evidence="3">Uncharacterized protein</fullName>
    </submittedName>
</protein>
<keyword evidence="2" id="KW-1133">Transmembrane helix</keyword>
<feature type="transmembrane region" description="Helical" evidence="2">
    <location>
        <begin position="128"/>
        <end position="148"/>
    </location>
</feature>
<keyword evidence="2" id="KW-0472">Membrane</keyword>